<dbReference type="PANTHER" id="PTHR32196:SF19">
    <property type="entry name" value="GALACTOFURANOSE TRANSPORTER PERMEASE PROTEIN YTFT"/>
    <property type="match status" value="1"/>
</dbReference>
<dbReference type="CDD" id="cd06579">
    <property type="entry name" value="TM_PBP1_transp_AraH_like"/>
    <property type="match status" value="1"/>
</dbReference>
<comment type="subcellular location">
    <subcellularLocation>
        <location evidence="1">Cell membrane</location>
        <topology evidence="1">Multi-pass membrane protein</topology>
    </subcellularLocation>
</comment>
<protein>
    <submittedName>
        <fullName evidence="7">ABC transporter permease</fullName>
    </submittedName>
</protein>
<dbReference type="Pfam" id="PF02653">
    <property type="entry name" value="BPD_transp_2"/>
    <property type="match status" value="1"/>
</dbReference>
<dbReference type="AlphaFoldDB" id="A0A4S4FFZ9"/>
<feature type="transmembrane region" description="Helical" evidence="6">
    <location>
        <begin position="303"/>
        <end position="319"/>
    </location>
</feature>
<evidence type="ECO:0000256" key="3">
    <source>
        <dbReference type="ARBA" id="ARBA00022692"/>
    </source>
</evidence>
<dbReference type="GO" id="GO:0005886">
    <property type="term" value="C:plasma membrane"/>
    <property type="evidence" value="ECO:0007669"/>
    <property type="project" value="UniProtKB-SubCell"/>
</dbReference>
<keyword evidence="3 6" id="KW-0812">Transmembrane</keyword>
<sequence length="327" mass="33704">MSQATVTITLPRRGTALGIMQRYGVYIAIAALLIYNLIFTPNFFELDNFRTQFVQVVPVMIVALGMALVIGTEGIDLSVGAVMALAAAVIPLYIGYGLIPAAILAIVVGAVVGVINGSMVAFIGVQPIVATLSLMVAGRGIALLIANEQLRSVTDPGVLSLGRGSLFEGEAFRIPYAVIVAAVLVVIVALLVNRTTFGKQLIAIGGSRRAAELAGLPVKRILLLTYVLCAALAAIAGIIGTARLGASVPSTLGNLIELSAITAVVVGGTPLTGGQVKVGGTVAGALLLQFITATLVKHDVPDAYSQITQAVIILLAVYIQRGRAAVR</sequence>
<feature type="transmembrane region" description="Helical" evidence="6">
    <location>
        <begin position="128"/>
        <end position="146"/>
    </location>
</feature>
<feature type="transmembrane region" description="Helical" evidence="6">
    <location>
        <begin position="221"/>
        <end position="240"/>
    </location>
</feature>
<dbReference type="PANTHER" id="PTHR32196">
    <property type="entry name" value="ABC TRANSPORTER PERMEASE PROTEIN YPHD-RELATED-RELATED"/>
    <property type="match status" value="1"/>
</dbReference>
<gene>
    <name evidence="7" type="ORF">E6C70_16135</name>
</gene>
<evidence type="ECO:0000313" key="8">
    <source>
        <dbReference type="Proteomes" id="UP000307380"/>
    </source>
</evidence>
<dbReference type="RefSeq" id="WP_136425528.1">
    <property type="nucleotide sequence ID" value="NZ_OZ241748.1"/>
</dbReference>
<evidence type="ECO:0000256" key="5">
    <source>
        <dbReference type="ARBA" id="ARBA00023136"/>
    </source>
</evidence>
<comment type="caution">
    <text evidence="7">The sequence shown here is derived from an EMBL/GenBank/DDBJ whole genome shotgun (WGS) entry which is preliminary data.</text>
</comment>
<keyword evidence="2" id="KW-1003">Cell membrane</keyword>
<evidence type="ECO:0000256" key="4">
    <source>
        <dbReference type="ARBA" id="ARBA00022989"/>
    </source>
</evidence>
<keyword evidence="8" id="KW-1185">Reference proteome</keyword>
<keyword evidence="4 6" id="KW-1133">Transmembrane helix</keyword>
<keyword evidence="5 6" id="KW-0472">Membrane</keyword>
<dbReference type="Proteomes" id="UP000307380">
    <property type="component" value="Unassembled WGS sequence"/>
</dbReference>
<dbReference type="OrthoDB" id="9808136at2"/>
<reference evidence="7 8" key="1">
    <citation type="submission" date="2019-04" db="EMBL/GenBank/DDBJ databases">
        <authorList>
            <person name="Jiang L."/>
        </authorList>
    </citation>
    <scope>NUCLEOTIDE SEQUENCE [LARGE SCALE GENOMIC DNA]</scope>
    <source>
        <strain evidence="7 8">YIM 131861</strain>
    </source>
</reference>
<name>A0A4S4FFZ9_9MICO</name>
<evidence type="ECO:0000313" key="7">
    <source>
        <dbReference type="EMBL" id="THG29139.1"/>
    </source>
</evidence>
<accession>A0A4S4FFZ9</accession>
<feature type="transmembrane region" description="Helical" evidence="6">
    <location>
        <begin position="23"/>
        <end position="40"/>
    </location>
</feature>
<dbReference type="InterPro" id="IPR001851">
    <property type="entry name" value="ABC_transp_permease"/>
</dbReference>
<evidence type="ECO:0000256" key="6">
    <source>
        <dbReference type="SAM" id="Phobius"/>
    </source>
</evidence>
<evidence type="ECO:0000256" key="1">
    <source>
        <dbReference type="ARBA" id="ARBA00004651"/>
    </source>
</evidence>
<dbReference type="EMBL" id="SSSN01000015">
    <property type="protein sequence ID" value="THG29139.1"/>
    <property type="molecule type" value="Genomic_DNA"/>
</dbReference>
<proteinExistence type="predicted"/>
<organism evidence="7 8">
    <name type="scientific">Orlajensenia flava</name>
    <dbReference type="NCBI Taxonomy" id="2565934"/>
    <lineage>
        <taxon>Bacteria</taxon>
        <taxon>Bacillati</taxon>
        <taxon>Actinomycetota</taxon>
        <taxon>Actinomycetes</taxon>
        <taxon>Micrococcales</taxon>
        <taxon>Microbacteriaceae</taxon>
        <taxon>Orlajensenia</taxon>
    </lineage>
</organism>
<feature type="transmembrane region" description="Helical" evidence="6">
    <location>
        <begin position="52"/>
        <end position="70"/>
    </location>
</feature>
<dbReference type="GO" id="GO:0022857">
    <property type="term" value="F:transmembrane transporter activity"/>
    <property type="evidence" value="ECO:0007669"/>
    <property type="project" value="InterPro"/>
</dbReference>
<feature type="transmembrane region" description="Helical" evidence="6">
    <location>
        <begin position="174"/>
        <end position="192"/>
    </location>
</feature>
<evidence type="ECO:0000256" key="2">
    <source>
        <dbReference type="ARBA" id="ARBA00022475"/>
    </source>
</evidence>